<dbReference type="Pfam" id="PF00071">
    <property type="entry name" value="Ras"/>
    <property type="match status" value="1"/>
</dbReference>
<dbReference type="PANTHER" id="PTHR47977">
    <property type="entry name" value="RAS-RELATED PROTEIN RAB"/>
    <property type="match status" value="1"/>
</dbReference>
<sequence>MTLTTKQTNQDEVLLLYEQLQASGMGKLLTRFEKIVGNFCKELQDRKDENRRLQHVYESLYHDGLPFSERQLYNRRMLEVENEMDQHILETERRIREEEQKRLTWEKEEMRLKLETEMAELKENVARMKKLEATLNNSNCRSEQTAELKAKLKELSDENDVLKSNLADSHIELALIKSELLNVKSEYESTKEELLSDSEVIQQAEKQSQNLQRQLQLLYDANKKLHDTNDSLRGALSQRNSLYKQIRRLSLIPSETQDNVDEGSNNQVAQIVPSEIKHQPSINMPLTYSMMDDEHTSLVPKNASSNKCNTRVDSIPDDEFVRLKVLENASGIPERTFRIVMCGEAAVGKSSIVQRIIKGAFTQTLPSTLGVDFYVKTIRIERKIVAIQLWDTAGQERFRSLCKSYFRRADGAILVYDCSVERTFGQVREWTNTIRESTLRPIPIMICGNKIDLRRGHDNTCGFVTAREGETIAEALGAIFAECSALDGTNIDNAFYILARELMATEDVEVKSTGVTLAEKKTSGCCGRR</sequence>
<evidence type="ECO:0000256" key="6">
    <source>
        <dbReference type="SAM" id="Coils"/>
    </source>
</evidence>
<proteinExistence type="predicted"/>
<dbReference type="GO" id="GO:0005737">
    <property type="term" value="C:cytoplasm"/>
    <property type="evidence" value="ECO:0007669"/>
    <property type="project" value="UniProtKB-SubCell"/>
</dbReference>
<dbReference type="InterPro" id="IPR050227">
    <property type="entry name" value="Rab"/>
</dbReference>
<dbReference type="Gene3D" id="3.40.50.300">
    <property type="entry name" value="P-loop containing nucleotide triphosphate hydrolases"/>
    <property type="match status" value="1"/>
</dbReference>
<dbReference type="WBParaSite" id="SMUV_0000049501-mRNA-1">
    <property type="protein sequence ID" value="SMUV_0000049501-mRNA-1"/>
    <property type="gene ID" value="SMUV_0000049501"/>
</dbReference>
<dbReference type="FunFam" id="3.40.50.300:FF:001348">
    <property type="entry name" value="Ras and EF-hand domain-containing protein"/>
    <property type="match status" value="1"/>
</dbReference>
<dbReference type="SMART" id="SM00173">
    <property type="entry name" value="RAS"/>
    <property type="match status" value="1"/>
</dbReference>
<dbReference type="PROSITE" id="PS51419">
    <property type="entry name" value="RAB"/>
    <property type="match status" value="1"/>
</dbReference>
<dbReference type="AlphaFoldDB" id="A0A0N5A8T4"/>
<dbReference type="SMART" id="SM00177">
    <property type="entry name" value="ARF"/>
    <property type="match status" value="1"/>
</dbReference>
<dbReference type="SMART" id="SM00175">
    <property type="entry name" value="RAB"/>
    <property type="match status" value="1"/>
</dbReference>
<evidence type="ECO:0000256" key="2">
    <source>
        <dbReference type="ARBA" id="ARBA00022490"/>
    </source>
</evidence>
<keyword evidence="5" id="KW-0342">GTP-binding</keyword>
<evidence type="ECO:0000256" key="5">
    <source>
        <dbReference type="ARBA" id="ARBA00023134"/>
    </source>
</evidence>
<name>A0A0N5A8T4_9BILA</name>
<evidence type="ECO:0000313" key="8">
    <source>
        <dbReference type="WBParaSite" id="SMUV_0000049501-mRNA-1"/>
    </source>
</evidence>
<dbReference type="InterPro" id="IPR027417">
    <property type="entry name" value="P-loop_NTPase"/>
</dbReference>
<dbReference type="PROSITE" id="PS51421">
    <property type="entry name" value="RAS"/>
    <property type="match status" value="1"/>
</dbReference>
<dbReference type="CDD" id="cd00154">
    <property type="entry name" value="Rab"/>
    <property type="match status" value="1"/>
</dbReference>
<dbReference type="NCBIfam" id="TIGR00231">
    <property type="entry name" value="small_GTP"/>
    <property type="match status" value="1"/>
</dbReference>
<dbReference type="InterPro" id="IPR001806">
    <property type="entry name" value="Small_GTPase"/>
</dbReference>
<dbReference type="Proteomes" id="UP000046393">
    <property type="component" value="Unplaced"/>
</dbReference>
<keyword evidence="3" id="KW-0547">Nucleotide-binding</keyword>
<feature type="coiled-coil region" evidence="6">
    <location>
        <begin position="70"/>
        <end position="221"/>
    </location>
</feature>
<dbReference type="SMART" id="SM00176">
    <property type="entry name" value="RAN"/>
    <property type="match status" value="1"/>
</dbReference>
<dbReference type="PROSITE" id="PS51417">
    <property type="entry name" value="ARF"/>
    <property type="match status" value="1"/>
</dbReference>
<evidence type="ECO:0000256" key="1">
    <source>
        <dbReference type="ARBA" id="ARBA00004496"/>
    </source>
</evidence>
<dbReference type="PRINTS" id="PR00449">
    <property type="entry name" value="RASTRNSFRMNG"/>
</dbReference>
<dbReference type="SUPFAM" id="SSF52540">
    <property type="entry name" value="P-loop containing nucleoside triphosphate hydrolases"/>
    <property type="match status" value="1"/>
</dbReference>
<evidence type="ECO:0000256" key="4">
    <source>
        <dbReference type="ARBA" id="ARBA00023054"/>
    </source>
</evidence>
<keyword evidence="2" id="KW-0963">Cytoplasm</keyword>
<dbReference type="SMART" id="SM00174">
    <property type="entry name" value="RHO"/>
    <property type="match status" value="1"/>
</dbReference>
<keyword evidence="4 6" id="KW-0175">Coiled coil</keyword>
<evidence type="ECO:0000256" key="3">
    <source>
        <dbReference type="ARBA" id="ARBA00022741"/>
    </source>
</evidence>
<organism evidence="7 8">
    <name type="scientific">Syphacia muris</name>
    <dbReference type="NCBI Taxonomy" id="451379"/>
    <lineage>
        <taxon>Eukaryota</taxon>
        <taxon>Metazoa</taxon>
        <taxon>Ecdysozoa</taxon>
        <taxon>Nematoda</taxon>
        <taxon>Chromadorea</taxon>
        <taxon>Rhabditida</taxon>
        <taxon>Spirurina</taxon>
        <taxon>Oxyuridomorpha</taxon>
        <taxon>Oxyuroidea</taxon>
        <taxon>Oxyuridae</taxon>
        <taxon>Syphacia</taxon>
    </lineage>
</organism>
<accession>A0A0N5A8T4</accession>
<keyword evidence="7" id="KW-1185">Reference proteome</keyword>
<dbReference type="InterPro" id="IPR005225">
    <property type="entry name" value="Small_GTP-bd"/>
</dbReference>
<dbReference type="GO" id="GO:0003924">
    <property type="term" value="F:GTPase activity"/>
    <property type="evidence" value="ECO:0007669"/>
    <property type="project" value="InterPro"/>
</dbReference>
<comment type="subcellular location">
    <subcellularLocation>
        <location evidence="1">Cytoplasm</location>
    </subcellularLocation>
</comment>
<reference evidence="8" key="1">
    <citation type="submission" date="2017-02" db="UniProtKB">
        <authorList>
            <consortium name="WormBaseParasite"/>
        </authorList>
    </citation>
    <scope>IDENTIFICATION</scope>
</reference>
<evidence type="ECO:0000313" key="7">
    <source>
        <dbReference type="Proteomes" id="UP000046393"/>
    </source>
</evidence>
<protein>
    <submittedName>
        <fullName evidence="8">Ras and EF-hand domain-containing protein</fullName>
    </submittedName>
</protein>
<dbReference type="GO" id="GO:0005525">
    <property type="term" value="F:GTP binding"/>
    <property type="evidence" value="ECO:0007669"/>
    <property type="project" value="UniProtKB-KW"/>
</dbReference>
<dbReference type="STRING" id="451379.A0A0N5A8T4"/>